<dbReference type="SUPFAM" id="SSF88659">
    <property type="entry name" value="Sigma3 and sigma4 domains of RNA polymerase sigma factors"/>
    <property type="match status" value="1"/>
</dbReference>
<dbReference type="RefSeq" id="WP_200392763.1">
    <property type="nucleotide sequence ID" value="NZ_JAENIO010000048.1"/>
</dbReference>
<dbReference type="Proteomes" id="UP000604083">
    <property type="component" value="Unassembled WGS sequence"/>
</dbReference>
<evidence type="ECO:0000313" key="8">
    <source>
        <dbReference type="Proteomes" id="UP000604083"/>
    </source>
</evidence>
<dbReference type="InterPro" id="IPR013325">
    <property type="entry name" value="RNA_pol_sigma_r2"/>
</dbReference>
<evidence type="ECO:0000256" key="4">
    <source>
        <dbReference type="ARBA" id="ARBA00023163"/>
    </source>
</evidence>
<keyword evidence="3" id="KW-0731">Sigma factor</keyword>
<evidence type="ECO:0000313" key="7">
    <source>
        <dbReference type="EMBL" id="MBK1835327.1"/>
    </source>
</evidence>
<dbReference type="PANTHER" id="PTHR43133:SF51">
    <property type="entry name" value="RNA POLYMERASE SIGMA FACTOR"/>
    <property type="match status" value="1"/>
</dbReference>
<keyword evidence="4" id="KW-0804">Transcription</keyword>
<comment type="similarity">
    <text evidence="1">Belongs to the sigma-70 factor family. ECF subfamily.</text>
</comment>
<feature type="compositionally biased region" description="Polar residues" evidence="5">
    <location>
        <begin position="21"/>
        <end position="31"/>
    </location>
</feature>
<gene>
    <name evidence="7" type="ORF">JIN78_14755</name>
</gene>
<evidence type="ECO:0000256" key="3">
    <source>
        <dbReference type="ARBA" id="ARBA00023082"/>
    </source>
</evidence>
<dbReference type="InterPro" id="IPR007627">
    <property type="entry name" value="RNA_pol_sigma70_r2"/>
</dbReference>
<dbReference type="Gene3D" id="1.10.1740.10">
    <property type="match status" value="1"/>
</dbReference>
<evidence type="ECO:0000256" key="2">
    <source>
        <dbReference type="ARBA" id="ARBA00023015"/>
    </source>
</evidence>
<evidence type="ECO:0000259" key="6">
    <source>
        <dbReference type="Pfam" id="PF04542"/>
    </source>
</evidence>
<keyword evidence="2" id="KW-0805">Transcription regulation</keyword>
<sequence length="214" mass="24669">MSSSASGRSFTPPATHPWVEQESSADLTDPNSGDLREHANRFSHFVTDTTPALRAFLCTLLRDQTEIDDCMQEAFIVSWEKFDPAWELEDFRRYSFTCARYKAMNYLRKSGGRSLVFLDPEVSELLANRVRALAEEESGDEHRETIRALQHCVQDLAPDQRRILEARYGDGDKESLEQVAIDLSRKLPTLYKQLERLRTILRDCVQRKVKGELQ</sequence>
<dbReference type="Pfam" id="PF04542">
    <property type="entry name" value="Sigma70_r2"/>
    <property type="match status" value="1"/>
</dbReference>
<name>A0A934RP10_9BACT</name>
<feature type="region of interest" description="Disordered" evidence="5">
    <location>
        <begin position="1"/>
        <end position="33"/>
    </location>
</feature>
<dbReference type="InterPro" id="IPR036388">
    <property type="entry name" value="WH-like_DNA-bd_sf"/>
</dbReference>
<dbReference type="InterPro" id="IPR039425">
    <property type="entry name" value="RNA_pol_sigma-70-like"/>
</dbReference>
<reference evidence="7" key="1">
    <citation type="submission" date="2021-01" db="EMBL/GenBank/DDBJ databases">
        <title>Modified the classification status of verrucomicrobia.</title>
        <authorList>
            <person name="Feng X."/>
        </authorList>
    </citation>
    <scope>NUCLEOTIDE SEQUENCE</scope>
    <source>
        <strain evidence="7">KCTC 12986</strain>
    </source>
</reference>
<dbReference type="PANTHER" id="PTHR43133">
    <property type="entry name" value="RNA POLYMERASE ECF-TYPE SIGMA FACTO"/>
    <property type="match status" value="1"/>
</dbReference>
<keyword evidence="8" id="KW-1185">Reference proteome</keyword>
<comment type="caution">
    <text evidence="7">The sequence shown here is derived from an EMBL/GenBank/DDBJ whole genome shotgun (WGS) entry which is preliminary data.</text>
</comment>
<protein>
    <submittedName>
        <fullName evidence="7">Sigma-70 family RNA polymerase sigma factor</fullName>
    </submittedName>
</protein>
<organism evidence="7 8">
    <name type="scientific">Roseibacillus ishigakijimensis</name>
    <dbReference type="NCBI Taxonomy" id="454146"/>
    <lineage>
        <taxon>Bacteria</taxon>
        <taxon>Pseudomonadati</taxon>
        <taxon>Verrucomicrobiota</taxon>
        <taxon>Verrucomicrobiia</taxon>
        <taxon>Verrucomicrobiales</taxon>
        <taxon>Verrucomicrobiaceae</taxon>
        <taxon>Roseibacillus</taxon>
    </lineage>
</organism>
<dbReference type="EMBL" id="JAENIO010000048">
    <property type="protein sequence ID" value="MBK1835327.1"/>
    <property type="molecule type" value="Genomic_DNA"/>
</dbReference>
<accession>A0A934RP10</accession>
<dbReference type="Gene3D" id="1.10.10.10">
    <property type="entry name" value="Winged helix-like DNA-binding domain superfamily/Winged helix DNA-binding domain"/>
    <property type="match status" value="1"/>
</dbReference>
<dbReference type="InterPro" id="IPR014284">
    <property type="entry name" value="RNA_pol_sigma-70_dom"/>
</dbReference>
<dbReference type="SUPFAM" id="SSF88946">
    <property type="entry name" value="Sigma2 domain of RNA polymerase sigma factors"/>
    <property type="match status" value="1"/>
</dbReference>
<proteinExistence type="inferred from homology"/>
<dbReference type="NCBIfam" id="TIGR02937">
    <property type="entry name" value="sigma70-ECF"/>
    <property type="match status" value="1"/>
</dbReference>
<dbReference type="GO" id="GO:0006352">
    <property type="term" value="P:DNA-templated transcription initiation"/>
    <property type="evidence" value="ECO:0007669"/>
    <property type="project" value="InterPro"/>
</dbReference>
<dbReference type="GO" id="GO:0016987">
    <property type="term" value="F:sigma factor activity"/>
    <property type="evidence" value="ECO:0007669"/>
    <property type="project" value="UniProtKB-KW"/>
</dbReference>
<evidence type="ECO:0000256" key="5">
    <source>
        <dbReference type="SAM" id="MobiDB-lite"/>
    </source>
</evidence>
<dbReference type="InterPro" id="IPR013324">
    <property type="entry name" value="RNA_pol_sigma_r3/r4-like"/>
</dbReference>
<dbReference type="AlphaFoldDB" id="A0A934RP10"/>
<evidence type="ECO:0000256" key="1">
    <source>
        <dbReference type="ARBA" id="ARBA00010641"/>
    </source>
</evidence>
<feature type="domain" description="RNA polymerase sigma-70 region 2" evidence="6">
    <location>
        <begin position="47"/>
        <end position="110"/>
    </location>
</feature>